<accession>A0AAD5G0F7</accession>
<dbReference type="RefSeq" id="XP_051610637.1">
    <property type="nucleotide sequence ID" value="XM_051755376.1"/>
</dbReference>
<evidence type="ECO:0000256" key="1">
    <source>
        <dbReference type="ARBA" id="ARBA00001311"/>
    </source>
</evidence>
<comment type="caution">
    <text evidence="8">The sequence shown here is derived from an EMBL/GenBank/DDBJ whole genome shotgun (WGS) entry which is preliminary data.</text>
</comment>
<dbReference type="AlphaFoldDB" id="A0AAD5G0F7"/>
<feature type="domain" description="Amidase" evidence="7">
    <location>
        <begin position="110"/>
        <end position="562"/>
    </location>
</feature>
<evidence type="ECO:0000256" key="3">
    <source>
        <dbReference type="ARBA" id="ARBA00012922"/>
    </source>
</evidence>
<evidence type="ECO:0000256" key="5">
    <source>
        <dbReference type="PIRSR" id="PIRSR001221-1"/>
    </source>
</evidence>
<comment type="catalytic activity">
    <reaction evidence="1">
        <text>a monocarboxylic acid amide + H2O = a monocarboxylate + NH4(+)</text>
        <dbReference type="Rhea" id="RHEA:12020"/>
        <dbReference type="ChEBI" id="CHEBI:15377"/>
        <dbReference type="ChEBI" id="CHEBI:28938"/>
        <dbReference type="ChEBI" id="CHEBI:35757"/>
        <dbReference type="ChEBI" id="CHEBI:83628"/>
        <dbReference type="EC" id="3.5.1.4"/>
    </reaction>
</comment>
<dbReference type="SUPFAM" id="SSF75304">
    <property type="entry name" value="Amidase signature (AS) enzymes"/>
    <property type="match status" value="1"/>
</dbReference>
<feature type="binding site" evidence="6">
    <location>
        <position position="240"/>
    </location>
    <ligand>
        <name>substrate</name>
    </ligand>
</feature>
<dbReference type="GO" id="GO:0004040">
    <property type="term" value="F:amidase activity"/>
    <property type="evidence" value="ECO:0007669"/>
    <property type="project" value="UniProtKB-EC"/>
</dbReference>
<feature type="active site" description="Charge relay system" evidence="5">
    <location>
        <position position="165"/>
    </location>
</feature>
<evidence type="ECO:0000256" key="6">
    <source>
        <dbReference type="PIRSR" id="PIRSR001221-2"/>
    </source>
</evidence>
<protein>
    <recommendedName>
        <fullName evidence="3">amidase</fullName>
        <ecNumber evidence="3">3.5.1.4</ecNumber>
    </recommendedName>
</protein>
<evidence type="ECO:0000259" key="7">
    <source>
        <dbReference type="Pfam" id="PF01425"/>
    </source>
</evidence>
<dbReference type="PANTHER" id="PTHR46072:SF4">
    <property type="entry name" value="AMIDASE C550.07-RELATED"/>
    <property type="match status" value="1"/>
</dbReference>
<dbReference type="Gene3D" id="3.90.1300.10">
    <property type="entry name" value="Amidase signature (AS) domain"/>
    <property type="match status" value="1"/>
</dbReference>
<dbReference type="InterPro" id="IPR036928">
    <property type="entry name" value="AS_sf"/>
</dbReference>
<reference evidence="8 9" key="1">
    <citation type="journal article" date="2022" name="DNA Res.">
        <title>Genome analysis of five recently described species of the CUG-Ser clade uncovers Candida theae as a new hybrid lineage with pathogenic potential in the Candida parapsilosis species complex.</title>
        <authorList>
            <person name="Mixao V."/>
            <person name="Del Olmo V."/>
            <person name="Hegedusova E."/>
            <person name="Saus E."/>
            <person name="Pryszcz L."/>
            <person name="Cillingova A."/>
            <person name="Nosek J."/>
            <person name="Gabaldon T."/>
        </authorList>
    </citation>
    <scope>NUCLEOTIDE SEQUENCE [LARGE SCALE GENOMIC DNA]</scope>
    <source>
        <strain evidence="8 9">CBS 12239</strain>
    </source>
</reference>
<sequence>MTAHVSKDDDSLFASFLTKETFEGYEDPEKFKQYIPKIEQYKKALEEGILDEYKVEFPKPIEELVEEQLDAVDYLYKHKLLTPEEFEITDSPATEIVRNIGDGKWTAVQVFKAFAHRGTIAHQFTNCAHQLFVDEGLKHAQKLDDYQKQNGKLIGPLHGVPISLKEQSGYKGKITHAGYVGLIDNIPAKHAVTTQILSDLGAVFYIRTTQPQTLMHLCSGNNFSEKTKCPFNIALSSGGSSSGEGAVVAFGGSAIGIGSDIGGSVRAPAAYSGCHGLRPTTRRLSLLGGVSSGAGQESVPAVYGPLTRTISDIEYMMKTYINNGHPWDYDAWSLYMPWRDVPKPQAKDLTIAVIRDDGLVRPSPPIRRGIDTVAKKLKEAGVKIIELDPPNTKLAYETINKMYNCDGNEKQRELLAKSGEPLQRLTKWNLNYGDGARNYTIQENRKLNVIRDALRNEYNDLMVEKKIDFILSPAYNNVAPRPGEVYNWSYTALFNILDFPTLAFQTGLKQDPEIDVWTDEDKSYKFRSKLEELENSNYKPEEFKHAPIGLQLSGRRYRDEEVVAAGKLIVDDILKVNLLN</sequence>
<keyword evidence="4" id="KW-0378">Hydrolase</keyword>
<dbReference type="PANTHER" id="PTHR46072">
    <property type="entry name" value="AMIDASE-RELATED-RELATED"/>
    <property type="match status" value="1"/>
</dbReference>
<organism evidence="8 9">
    <name type="scientific">Candida theae</name>
    <dbReference type="NCBI Taxonomy" id="1198502"/>
    <lineage>
        <taxon>Eukaryota</taxon>
        <taxon>Fungi</taxon>
        <taxon>Dikarya</taxon>
        <taxon>Ascomycota</taxon>
        <taxon>Saccharomycotina</taxon>
        <taxon>Pichiomycetes</taxon>
        <taxon>Debaryomycetaceae</taxon>
        <taxon>Candida/Lodderomyces clade</taxon>
        <taxon>Candida</taxon>
    </lineage>
</organism>
<dbReference type="EMBL" id="JAIHNG010000046">
    <property type="protein sequence ID" value="KAI5965070.1"/>
    <property type="molecule type" value="Genomic_DNA"/>
</dbReference>
<proteinExistence type="inferred from homology"/>
<comment type="similarity">
    <text evidence="2">Belongs to the amidase family.</text>
</comment>
<feature type="active site" description="Acyl-ester intermediate" evidence="5">
    <location>
        <position position="264"/>
    </location>
</feature>
<dbReference type="PIRSF" id="PIRSF001221">
    <property type="entry name" value="Amidase_fungi"/>
    <property type="match status" value="1"/>
</dbReference>
<dbReference type="PROSITE" id="PS00571">
    <property type="entry name" value="AMIDASES"/>
    <property type="match status" value="1"/>
</dbReference>
<dbReference type="Pfam" id="PF01425">
    <property type="entry name" value="Amidase"/>
    <property type="match status" value="1"/>
</dbReference>
<dbReference type="InterPro" id="IPR023631">
    <property type="entry name" value="Amidase_dom"/>
</dbReference>
<dbReference type="InterPro" id="IPR020556">
    <property type="entry name" value="Amidase_CS"/>
</dbReference>
<feature type="binding site" evidence="6">
    <location>
        <begin position="261"/>
        <end position="264"/>
    </location>
    <ligand>
        <name>substrate</name>
    </ligand>
</feature>
<keyword evidence="9" id="KW-1185">Reference proteome</keyword>
<evidence type="ECO:0000256" key="4">
    <source>
        <dbReference type="ARBA" id="ARBA00022801"/>
    </source>
</evidence>
<evidence type="ECO:0000313" key="8">
    <source>
        <dbReference type="EMBL" id="KAI5965070.1"/>
    </source>
</evidence>
<evidence type="ECO:0000313" key="9">
    <source>
        <dbReference type="Proteomes" id="UP001204833"/>
    </source>
</evidence>
<dbReference type="GeneID" id="76148922"/>
<dbReference type="Proteomes" id="UP001204833">
    <property type="component" value="Unassembled WGS sequence"/>
</dbReference>
<gene>
    <name evidence="8" type="ORF">KGF57_000863</name>
</gene>
<feature type="active site" description="Charge relay system" evidence="5">
    <location>
        <position position="240"/>
    </location>
</feature>
<evidence type="ECO:0000256" key="2">
    <source>
        <dbReference type="ARBA" id="ARBA00009199"/>
    </source>
</evidence>
<dbReference type="EC" id="3.5.1.4" evidence="3"/>
<feature type="binding site" evidence="6">
    <location>
        <position position="214"/>
    </location>
    <ligand>
        <name>substrate</name>
    </ligand>
</feature>
<name>A0AAD5G0F7_9ASCO</name>